<name>A0ACB9Y5H9_PLABR</name>
<protein>
    <submittedName>
        <fullName evidence="1">Uncharacterized protein</fullName>
    </submittedName>
</protein>
<proteinExistence type="predicted"/>
<comment type="caution">
    <text evidence="1">The sequence shown here is derived from an EMBL/GenBank/DDBJ whole genome shotgun (WGS) entry which is preliminary data.</text>
</comment>
<dbReference type="EMBL" id="CM043780">
    <property type="protein sequence ID" value="KAI4836436.1"/>
    <property type="molecule type" value="Genomic_DNA"/>
</dbReference>
<accession>A0ACB9Y5H9</accession>
<evidence type="ECO:0000313" key="2">
    <source>
        <dbReference type="Proteomes" id="UP001056978"/>
    </source>
</evidence>
<keyword evidence="2" id="KW-1185">Reference proteome</keyword>
<dbReference type="Proteomes" id="UP001056978">
    <property type="component" value="Chromosome 12"/>
</dbReference>
<gene>
    <name evidence="1" type="ORF">MKS88_004232</name>
</gene>
<evidence type="ECO:0000313" key="1">
    <source>
        <dbReference type="EMBL" id="KAI4836436.1"/>
    </source>
</evidence>
<reference evidence="1" key="1">
    <citation type="submission" date="2022-06" db="EMBL/GenBank/DDBJ databases">
        <title>The First Complete Genome of the Simian Malaria Parasite Plasmodium brasilianum.</title>
        <authorList>
            <person name="Bajic M."/>
            <person name="Ravishankar S."/>
        </authorList>
    </citation>
    <scope>NUCLEOTIDE SEQUENCE</scope>
    <source>
        <strain evidence="1">Bolivian I</strain>
    </source>
</reference>
<organism evidence="1 2">
    <name type="scientific">Plasmodium brasilianum</name>
    <dbReference type="NCBI Taxonomy" id="5824"/>
    <lineage>
        <taxon>Eukaryota</taxon>
        <taxon>Sar</taxon>
        <taxon>Alveolata</taxon>
        <taxon>Apicomplexa</taxon>
        <taxon>Aconoidasida</taxon>
        <taxon>Haemosporida</taxon>
        <taxon>Plasmodiidae</taxon>
        <taxon>Plasmodium</taxon>
        <taxon>Plasmodium (Plasmodium)</taxon>
    </lineage>
</organism>
<sequence length="1500" mass="174721">MMNILKNVKLGKAFFNTLNVMKKNNFSTKEKNYEIFENENFLIKFQELKMNKIIYKKDYNEYLKLYKMYNPNYVKLTTEKNNSFKFSICWIINDKTVHVNNEETKKIKAFTVTLCNLKEKLSKLGENLNQAEDDFVITAEGGKESEHGKSLSNIVSKSGQDDIGKGEKNANYVNITGNVNNRNGVHGTNVAQKKEGKRINLCKRVNHKYRGHTVDTLEEKTYTEVDSNCGHIPPRINYSNFEIHVNKSVIMKEEEKKETRINYVKMAKLWELFLFHKENNNVKEEKVYFEILKKLFLKASFFEKNKKKDFQFFENILTSSLLKPDIFISVLNLLYSIFFNSSLSTNNDIMKNGNQVKGSCNSSNHPIVSSTVNGAKINSCSCLVDGNSIVNRKDVYTYRDPAITNVHFKQNNIVVSAKRKNINDTIKLTHISDSQHEYKNRSTENLLLNYDMISKIRRYILKYLFNTFYEKHLGLKSLHDTFDMHYSYKLKYCSRENNLFKFVSLNGVEAEAKNVLLIRCTSKRSAGGTNYTGSTRCTRCDISPGSCSINEGTCSCRCDGSTKDTFFLGLVKKAQRINDLYVLHLDVKKYKLSKCNKDIMLYEEMNMNEDYYECYLNSRSKNCTKILNEYAQKKQYASCSWVNSTPCTDNNSSSNCNNNSNNVYEAVTLTVQLNTISNRIKYSMLNLFDKKEFLNKEIIQVLLNEENGHISKGELKINKFNKILTSVGDYNYLIEEAINKFLQHRKKEINYFNVSDNDLIKKDQIINILYKKLKNDQNEFTKLCNIYKKFDIYQKSVLYDILVNEKLVPVHLVHGAPGSGKSDLISFIIYVLTLEKKNNVFVGTSKHISVQNIRNKLHHLNLSLNRDTMNRRIHQKSDVYIDTIYQAFKIKEKKIKHLIIDEASSLSEYSSLICLNLNCDYIYAFGDDKQLTFPSVINEKKRLEINYLSIFEKLKKHKNIKCHYLLIQYRLIFPIYLFTSFYFYKKKLIASKNIVDNFFHSHIMNKSIFFQILSNYNSSTNLKKKFSQNVGIPILFIDTYDEVFNHQTFEEKINYSYINPFEAQVILKLTQILTLTSQQNVAVLTPYTSQKLYIQKMLEDSDAYRYNDNNSDNNYYDSNNNNYSNNSNNNNYYSNSNNNNYYSNSNNNNYYSNNNNNNNSNNNNNNNSNNNNNNSSNNNNNSSNNNNNSSNNNNNSSNNNNNSSNNNNNSSNNNNNSSNNKNYYNNNSTCHDNEMYRKRENYEMYENILYQKEFNNSCNKVQVDKTITTTAKKQGHISPRANRSSYTHIFNFFKNTNKENRLNESNYHSEDKNVKLDDLDMCNSNQFITTDKMPQLYFSKCKGKYSNNLASSEVKIHLKCKTTNNCSGMNSDHKNDFYGNKLIDLFNRPNDNVVSTYNSEDRENCNTLHKNVHTIDSYQGCENDLIIISTVRSNDKNILGFLNDEKRMNVLLTRMKKGIIIVGNSNTLRNNFFWNEFISFLDFFNSRKSILSFPRLSSFK</sequence>